<dbReference type="EMBL" id="LEKV01001021">
    <property type="protein sequence ID" value="KVI10365.1"/>
    <property type="molecule type" value="Genomic_DNA"/>
</dbReference>
<evidence type="ECO:0000313" key="3">
    <source>
        <dbReference type="Proteomes" id="UP000243975"/>
    </source>
</evidence>
<protein>
    <submittedName>
        <fullName evidence="2">Uncharacterized protein</fullName>
    </submittedName>
</protein>
<dbReference type="STRING" id="59895.A0A118K6B3"/>
<reference evidence="2 3" key="1">
    <citation type="journal article" date="2016" name="Sci. Rep.">
        <title>The genome sequence of the outbreeding globe artichoke constructed de novo incorporating a phase-aware low-pass sequencing strategy of F1 progeny.</title>
        <authorList>
            <person name="Scaglione D."/>
            <person name="Reyes-Chin-Wo S."/>
            <person name="Acquadro A."/>
            <person name="Froenicke L."/>
            <person name="Portis E."/>
            <person name="Beitel C."/>
            <person name="Tirone M."/>
            <person name="Mauro R."/>
            <person name="Lo Monaco A."/>
            <person name="Mauromicale G."/>
            <person name="Faccioli P."/>
            <person name="Cattivelli L."/>
            <person name="Rieseberg L."/>
            <person name="Michelmore R."/>
            <person name="Lanteri S."/>
        </authorList>
    </citation>
    <scope>NUCLEOTIDE SEQUENCE [LARGE SCALE GENOMIC DNA]</scope>
    <source>
        <strain evidence="2">2C</strain>
    </source>
</reference>
<evidence type="ECO:0000256" key="1">
    <source>
        <dbReference type="SAM" id="MobiDB-lite"/>
    </source>
</evidence>
<keyword evidence="3" id="KW-1185">Reference proteome</keyword>
<sequence>MVEPMLKAAIEISTLLARSFFMGFSMTVLALLARLRVLTQQILLDVVSVFNMVSALSRKQQSIKLNQEGIEAFHSSIYNKSVDITLDKAPEEDTGTIRMDDLSSMEGLSNDCKQVDGSGFSEPASKNLEHEETTNSSCILVPGIQRILTSDFRTFMEVNVDQDNQQHMVQTLEAIKGGGGSIKVGSTGTINALMTRELQSIKVASPKTALEPTDAATDTKPKADEASTSSSNTMNEKHTSIPQKTKHHHTRKGSRNPILHHSDSVSVDGSGSPNRRKTDKKGSCMVEIVDIKCGVPDKNWANPITNRFKKLSFSKLSETNGVK</sequence>
<organism evidence="2 3">
    <name type="scientific">Cynara cardunculus var. scolymus</name>
    <name type="common">Globe artichoke</name>
    <name type="synonym">Cynara scolymus</name>
    <dbReference type="NCBI Taxonomy" id="59895"/>
    <lineage>
        <taxon>Eukaryota</taxon>
        <taxon>Viridiplantae</taxon>
        <taxon>Streptophyta</taxon>
        <taxon>Embryophyta</taxon>
        <taxon>Tracheophyta</taxon>
        <taxon>Spermatophyta</taxon>
        <taxon>Magnoliopsida</taxon>
        <taxon>eudicotyledons</taxon>
        <taxon>Gunneridae</taxon>
        <taxon>Pentapetalae</taxon>
        <taxon>asterids</taxon>
        <taxon>campanulids</taxon>
        <taxon>Asterales</taxon>
        <taxon>Asteraceae</taxon>
        <taxon>Carduoideae</taxon>
        <taxon>Cardueae</taxon>
        <taxon>Carduinae</taxon>
        <taxon>Cynara</taxon>
    </lineage>
</organism>
<proteinExistence type="predicted"/>
<comment type="caution">
    <text evidence="2">The sequence shown here is derived from an EMBL/GenBank/DDBJ whole genome shotgun (WGS) entry which is preliminary data.</text>
</comment>
<gene>
    <name evidence="2" type="ORF">Ccrd_011230</name>
</gene>
<name>A0A118K6B3_CYNCS</name>
<dbReference type="Proteomes" id="UP000243975">
    <property type="component" value="Unassembled WGS sequence"/>
</dbReference>
<feature type="region of interest" description="Disordered" evidence="1">
    <location>
        <begin position="204"/>
        <end position="282"/>
    </location>
</feature>
<dbReference type="PANTHER" id="PTHR36405">
    <property type="entry name" value="BNAA10G09140D PROTEIN"/>
    <property type="match status" value="1"/>
</dbReference>
<evidence type="ECO:0000313" key="2">
    <source>
        <dbReference type="EMBL" id="KVI10365.1"/>
    </source>
</evidence>
<dbReference type="PANTHER" id="PTHR36405:SF1">
    <property type="entry name" value="OS07G0520600 PROTEIN"/>
    <property type="match status" value="1"/>
</dbReference>
<accession>A0A118K6B3</accession>
<dbReference type="Gramene" id="KVI10365">
    <property type="protein sequence ID" value="KVI10365"/>
    <property type="gene ID" value="Ccrd_011230"/>
</dbReference>
<dbReference type="AlphaFoldDB" id="A0A118K6B3"/>
<feature type="compositionally biased region" description="Basic residues" evidence="1">
    <location>
        <begin position="244"/>
        <end position="254"/>
    </location>
</feature>